<evidence type="ECO:0000313" key="6">
    <source>
        <dbReference type="EMBL" id="ORC34885.1"/>
    </source>
</evidence>
<sequence>MIEVRDIVKDYRSGETLVHALRSLSIDIGKGEFTSIAGPSGSGKTTLLNLIGCIDSADGGEILINKEKVSRMNKKELAAFRRDNLGFIFQTFNLIPVLTAYENVAFALNLLKLDNGEVRERSMQILREVGLEGMEDRRPSQLSGGQQQRVAVARALVKNPAIILADEPTANLDSETGRSVLELMEEMNRKHGTTFIFSTHDKMVMDFARRLVRLQDGRIIEDSGGRS</sequence>
<dbReference type="AlphaFoldDB" id="A0A1Y1RX97"/>
<reference evidence="6 7" key="1">
    <citation type="submission" date="2017-03" db="EMBL/GenBank/DDBJ databases">
        <title>Draft Genome sequence of Marispirochaeta sp. strain JC444.</title>
        <authorList>
            <person name="Shivani Y."/>
            <person name="Subhash Y."/>
            <person name="Sasikala C."/>
            <person name="Ramana C."/>
        </authorList>
    </citation>
    <scope>NUCLEOTIDE SEQUENCE [LARGE SCALE GENOMIC DNA]</scope>
    <source>
        <strain evidence="6 7">JC444</strain>
    </source>
</reference>
<evidence type="ECO:0000256" key="4">
    <source>
        <dbReference type="ARBA" id="ARBA00038388"/>
    </source>
</evidence>
<dbReference type="Gene3D" id="3.40.50.300">
    <property type="entry name" value="P-loop containing nucleotide triphosphate hydrolases"/>
    <property type="match status" value="1"/>
</dbReference>
<dbReference type="GO" id="GO:0098796">
    <property type="term" value="C:membrane protein complex"/>
    <property type="evidence" value="ECO:0007669"/>
    <property type="project" value="UniProtKB-ARBA"/>
</dbReference>
<keyword evidence="6" id="KW-0449">Lipoprotein</keyword>
<name>A0A1Y1RX97_9SPIO</name>
<protein>
    <submittedName>
        <fullName evidence="6">Lipoprotein ABC transporter ATP-binding protein LolD</fullName>
    </submittedName>
</protein>
<gene>
    <name evidence="6" type="ORF">B4O97_11140</name>
</gene>
<dbReference type="OrthoDB" id="9805538at2"/>
<accession>A0A1Y1RX97</accession>
<dbReference type="InterPro" id="IPR017911">
    <property type="entry name" value="MacB-like_ATP-bd"/>
</dbReference>
<dbReference type="GO" id="GO:0022857">
    <property type="term" value="F:transmembrane transporter activity"/>
    <property type="evidence" value="ECO:0007669"/>
    <property type="project" value="TreeGrafter"/>
</dbReference>
<dbReference type="RefSeq" id="WP_083050860.1">
    <property type="nucleotide sequence ID" value="NZ_MWQY01000011.1"/>
</dbReference>
<keyword evidence="7" id="KW-1185">Reference proteome</keyword>
<dbReference type="Proteomes" id="UP000192343">
    <property type="component" value="Unassembled WGS sequence"/>
</dbReference>
<proteinExistence type="inferred from homology"/>
<dbReference type="SUPFAM" id="SSF52540">
    <property type="entry name" value="P-loop containing nucleoside triphosphate hydrolases"/>
    <property type="match status" value="1"/>
</dbReference>
<dbReference type="STRING" id="1963862.B4O97_11140"/>
<dbReference type="SMART" id="SM00382">
    <property type="entry name" value="AAA"/>
    <property type="match status" value="1"/>
</dbReference>
<evidence type="ECO:0000313" key="7">
    <source>
        <dbReference type="Proteomes" id="UP000192343"/>
    </source>
</evidence>
<dbReference type="GO" id="GO:0005524">
    <property type="term" value="F:ATP binding"/>
    <property type="evidence" value="ECO:0007669"/>
    <property type="project" value="UniProtKB-KW"/>
</dbReference>
<evidence type="ECO:0000256" key="1">
    <source>
        <dbReference type="ARBA" id="ARBA00022448"/>
    </source>
</evidence>
<dbReference type="GO" id="GO:0016887">
    <property type="term" value="F:ATP hydrolysis activity"/>
    <property type="evidence" value="ECO:0007669"/>
    <property type="project" value="InterPro"/>
</dbReference>
<dbReference type="EMBL" id="MWQY01000011">
    <property type="protein sequence ID" value="ORC34885.1"/>
    <property type="molecule type" value="Genomic_DNA"/>
</dbReference>
<feature type="domain" description="ABC transporter" evidence="5">
    <location>
        <begin position="2"/>
        <end position="227"/>
    </location>
</feature>
<dbReference type="FunFam" id="3.40.50.300:FF:000032">
    <property type="entry name" value="Export ABC transporter ATP-binding protein"/>
    <property type="match status" value="1"/>
</dbReference>
<keyword evidence="2" id="KW-0547">Nucleotide-binding</keyword>
<dbReference type="InterPro" id="IPR027417">
    <property type="entry name" value="P-loop_NTPase"/>
</dbReference>
<dbReference type="PANTHER" id="PTHR24220">
    <property type="entry name" value="IMPORT ATP-BINDING PROTEIN"/>
    <property type="match status" value="1"/>
</dbReference>
<comment type="caution">
    <text evidence="6">The sequence shown here is derived from an EMBL/GenBank/DDBJ whole genome shotgun (WGS) entry which is preliminary data.</text>
</comment>
<dbReference type="InterPro" id="IPR003439">
    <property type="entry name" value="ABC_transporter-like_ATP-bd"/>
</dbReference>
<dbReference type="InterPro" id="IPR015854">
    <property type="entry name" value="ABC_transpr_LolD-like"/>
</dbReference>
<keyword evidence="3 6" id="KW-0067">ATP-binding</keyword>
<dbReference type="InterPro" id="IPR003593">
    <property type="entry name" value="AAA+_ATPase"/>
</dbReference>
<evidence type="ECO:0000256" key="2">
    <source>
        <dbReference type="ARBA" id="ARBA00022741"/>
    </source>
</evidence>
<dbReference type="CDD" id="cd03255">
    <property type="entry name" value="ABC_MJ0796_LolCDE_FtsE"/>
    <property type="match status" value="1"/>
</dbReference>
<evidence type="ECO:0000256" key="3">
    <source>
        <dbReference type="ARBA" id="ARBA00022840"/>
    </source>
</evidence>
<dbReference type="PROSITE" id="PS50893">
    <property type="entry name" value="ABC_TRANSPORTER_2"/>
    <property type="match status" value="1"/>
</dbReference>
<keyword evidence="1" id="KW-0813">Transport</keyword>
<comment type="similarity">
    <text evidence="4">Belongs to the ABC transporter superfamily. Macrolide exporter (TC 3.A.1.122) family.</text>
</comment>
<dbReference type="PROSITE" id="PS00211">
    <property type="entry name" value="ABC_TRANSPORTER_1"/>
    <property type="match status" value="1"/>
</dbReference>
<dbReference type="GO" id="GO:0005886">
    <property type="term" value="C:plasma membrane"/>
    <property type="evidence" value="ECO:0007669"/>
    <property type="project" value="TreeGrafter"/>
</dbReference>
<dbReference type="InterPro" id="IPR017871">
    <property type="entry name" value="ABC_transporter-like_CS"/>
</dbReference>
<dbReference type="Pfam" id="PF00005">
    <property type="entry name" value="ABC_tran"/>
    <property type="match status" value="1"/>
</dbReference>
<evidence type="ECO:0000259" key="5">
    <source>
        <dbReference type="PROSITE" id="PS50893"/>
    </source>
</evidence>
<organism evidence="6 7">
    <name type="scientific">Marispirochaeta aestuarii</name>
    <dbReference type="NCBI Taxonomy" id="1963862"/>
    <lineage>
        <taxon>Bacteria</taxon>
        <taxon>Pseudomonadati</taxon>
        <taxon>Spirochaetota</taxon>
        <taxon>Spirochaetia</taxon>
        <taxon>Spirochaetales</taxon>
        <taxon>Spirochaetaceae</taxon>
        <taxon>Marispirochaeta</taxon>
    </lineage>
</organism>